<dbReference type="InterPro" id="IPR029045">
    <property type="entry name" value="ClpP/crotonase-like_dom_sf"/>
</dbReference>
<dbReference type="Pfam" id="PF00378">
    <property type="entry name" value="ECH_1"/>
    <property type="match status" value="1"/>
</dbReference>
<evidence type="ECO:0000313" key="2">
    <source>
        <dbReference type="Proteomes" id="UP000005727"/>
    </source>
</evidence>
<feature type="non-terminal residue" evidence="1">
    <location>
        <position position="79"/>
    </location>
</feature>
<dbReference type="InterPro" id="IPR001753">
    <property type="entry name" value="Enoyl-CoA_hydra/iso"/>
</dbReference>
<dbReference type="Gene3D" id="3.90.226.10">
    <property type="entry name" value="2-enoyl-CoA Hydratase, Chain A, domain 1"/>
    <property type="match status" value="1"/>
</dbReference>
<dbReference type="GO" id="GO:0003824">
    <property type="term" value="F:catalytic activity"/>
    <property type="evidence" value="ECO:0007669"/>
    <property type="project" value="UniProtKB-ARBA"/>
</dbReference>
<gene>
    <name evidence="1" type="ORF">BANG_02182</name>
</gene>
<protein>
    <submittedName>
        <fullName evidence="1">3-hydroxyacyl-CoA dehydrogenase</fullName>
    </submittedName>
</protein>
<dbReference type="AlphaFoldDB" id="A0A7U8PVV8"/>
<reference evidence="1 2" key="1">
    <citation type="submission" date="2009-01" db="EMBL/GenBank/DDBJ databases">
        <title>The Genome Sequence of Brucella neotomae 5K33.</title>
        <authorList>
            <consortium name="The Broad Institute Genome Sequencing Platform"/>
            <person name="Ward D."/>
            <person name="Young S.K."/>
            <person name="Kodira C.D."/>
            <person name="Zeng Q."/>
            <person name="Koehrsen M."/>
            <person name="Alvarado L."/>
            <person name="Berlin A."/>
            <person name="Borenstein D."/>
            <person name="Chen Z."/>
            <person name="Engels R."/>
            <person name="Freedman E."/>
            <person name="Gellesch M."/>
            <person name="Goldberg J."/>
            <person name="Griggs A."/>
            <person name="Gujja S."/>
            <person name="Heiman D."/>
            <person name="Hepburn T."/>
            <person name="Howarth C."/>
            <person name="Jen D."/>
            <person name="Larson L."/>
            <person name="Lewis B."/>
            <person name="Mehta T."/>
            <person name="Park D."/>
            <person name="Pearson M."/>
            <person name="Roberts A."/>
            <person name="Saif S."/>
            <person name="Shea T."/>
            <person name="Shenoy N."/>
            <person name="Sisk P."/>
            <person name="Stolte C."/>
            <person name="Sykes S."/>
            <person name="Walk T."/>
            <person name="White J."/>
            <person name="Yandava C."/>
            <person name="Whatmore A.M."/>
            <person name="Perrett L.L."/>
            <person name="O'Callaghan D."/>
            <person name="Nusbaum C."/>
            <person name="Galagan J."/>
            <person name="Birren B."/>
        </authorList>
    </citation>
    <scope>NUCLEOTIDE SEQUENCE [LARGE SCALE GENOMIC DNA]</scope>
    <source>
        <strain evidence="1 2">5K33</strain>
    </source>
</reference>
<sequence>MAYVNFKVETDADGIALVTWDMPEKSMNVFTVDAMQELNAIIDAVIADDKIKGVVITSGKETFSGGADLTMLEGMFKEF</sequence>
<dbReference type="RefSeq" id="WP_004687162.1">
    <property type="nucleotide sequence ID" value="NZ_EQ999575.1"/>
</dbReference>
<accession>A0A7U8PVV8</accession>
<name>A0A7U8PVV8_BRUNE</name>
<proteinExistence type="predicted"/>
<dbReference type="EMBL" id="EQ999575">
    <property type="protein sequence ID" value="EEY02451.1"/>
    <property type="molecule type" value="Genomic_DNA"/>
</dbReference>
<organism evidence="1 2">
    <name type="scientific">Brucella neotomae 5K33</name>
    <dbReference type="NCBI Taxonomy" id="520456"/>
    <lineage>
        <taxon>Bacteria</taxon>
        <taxon>Pseudomonadati</taxon>
        <taxon>Pseudomonadota</taxon>
        <taxon>Alphaproteobacteria</taxon>
        <taxon>Hyphomicrobiales</taxon>
        <taxon>Brucellaceae</taxon>
        <taxon>Brucella/Ochrobactrum group</taxon>
        <taxon>Brucella</taxon>
    </lineage>
</organism>
<keyword evidence="2" id="KW-1185">Reference proteome</keyword>
<dbReference type="Proteomes" id="UP000005727">
    <property type="component" value="Unassembled WGS sequence"/>
</dbReference>
<evidence type="ECO:0000313" key="1">
    <source>
        <dbReference type="EMBL" id="EEY02451.1"/>
    </source>
</evidence>
<dbReference type="SUPFAM" id="SSF52096">
    <property type="entry name" value="ClpP/crotonase"/>
    <property type="match status" value="1"/>
</dbReference>